<feature type="transmembrane region" description="Helical" evidence="9">
    <location>
        <begin position="174"/>
        <end position="194"/>
    </location>
</feature>
<feature type="transmembrane region" description="Helical" evidence="9">
    <location>
        <begin position="483"/>
        <end position="506"/>
    </location>
</feature>
<dbReference type="NCBIfam" id="TIGR00680">
    <property type="entry name" value="kdpA"/>
    <property type="match status" value="1"/>
</dbReference>
<organism evidence="10 11">
    <name type="scientific">Leucobacter iarius</name>
    <dbReference type="NCBI Taxonomy" id="333963"/>
    <lineage>
        <taxon>Bacteria</taxon>
        <taxon>Bacillati</taxon>
        <taxon>Actinomycetota</taxon>
        <taxon>Actinomycetes</taxon>
        <taxon>Micrococcales</taxon>
        <taxon>Microbacteriaceae</taxon>
        <taxon>Leucobacter</taxon>
    </lineage>
</organism>
<feature type="transmembrane region" description="Helical" evidence="9">
    <location>
        <begin position="526"/>
        <end position="548"/>
    </location>
</feature>
<dbReference type="RefSeq" id="WP_344032472.1">
    <property type="nucleotide sequence ID" value="NZ_BAAAOB010000003.1"/>
</dbReference>
<evidence type="ECO:0000256" key="2">
    <source>
        <dbReference type="ARBA" id="ARBA00022475"/>
    </source>
</evidence>
<sequence>MEWILAAVALLTVIVVLGLLYRPLGDYMAWVFTSDRHWGIERLVYRLSGIDPDRQQTWRRYLAAVLLFSAVGFALLYLILRLQPVLPFSLGLPPMSPDLAFNTAISFVGNTNWQSYSPEHTLGYAAQMGGLAVQNFVSAGVSMAVAVALIRGFASRGRRSGLGNFWVDLVRANIRILLPLSIVAAIVLIAGGVIQNFAGFTDITTVAGAGQTIPGGPVASQEAIKMIGTNGGGFFNANSAHPFENPTPWTNILQTVLLLLIPFAMPRTFGTMVGDQRAGYALLLTMAVLFVLVYIPLTAFEFAGVGTAPELAGGAMEGKEQRFGIIGSTLFATATTGTTGGAVNSMHGSYTALGGLMLMFDMMLGEVAPGGAGSGLYAILVLLVIAVFLTTLLLGRSPVYLGKRLGVRELKIVSISILVMPTLAIGGMAVGFAIPAVHDEIIASTGNAGSHGLSEVLYAFISAAINNGSAFAGLYANTPLLNITLGVVIMLGRFLPIVLVLALAGSLAAQGKVATTVEMPLHRPQFIVLLVSLIIFITVPMFVPIMLAGPLAEGLNG</sequence>
<feature type="transmembrane region" description="Helical" evidence="9">
    <location>
        <begin position="374"/>
        <end position="394"/>
    </location>
</feature>
<evidence type="ECO:0000256" key="7">
    <source>
        <dbReference type="ARBA" id="ARBA00023065"/>
    </source>
</evidence>
<comment type="function">
    <text evidence="9">Part of the high-affinity ATP-driven potassium transport (or Kdp) system, which catalyzes the hydrolysis of ATP coupled with the electrogenic transport of potassium into the cytoplasm. This subunit binds the extracellular potassium ions and delivers the ions to the membrane domain of KdpB through an intramembrane tunnel.</text>
</comment>
<keyword evidence="7 9" id="KW-0406">Ion transport</keyword>
<evidence type="ECO:0000256" key="3">
    <source>
        <dbReference type="ARBA" id="ARBA00022538"/>
    </source>
</evidence>
<dbReference type="PIRSF" id="PIRSF001294">
    <property type="entry name" value="K_ATPaseA"/>
    <property type="match status" value="1"/>
</dbReference>
<keyword evidence="11" id="KW-1185">Reference proteome</keyword>
<comment type="subcellular location">
    <subcellularLocation>
        <location evidence="9">Cell membrane</location>
        <topology evidence="9">Multi-pass membrane protein</topology>
    </subcellularLocation>
</comment>
<evidence type="ECO:0000313" key="11">
    <source>
        <dbReference type="Proteomes" id="UP001500851"/>
    </source>
</evidence>
<evidence type="ECO:0000256" key="5">
    <source>
        <dbReference type="ARBA" id="ARBA00022958"/>
    </source>
</evidence>
<dbReference type="Pfam" id="PF03814">
    <property type="entry name" value="KdpA"/>
    <property type="match status" value="1"/>
</dbReference>
<feature type="transmembrane region" description="Helical" evidence="9">
    <location>
        <begin position="415"/>
        <end position="436"/>
    </location>
</feature>
<dbReference type="EMBL" id="BAAAOB010000003">
    <property type="protein sequence ID" value="GAA1793961.1"/>
    <property type="molecule type" value="Genomic_DNA"/>
</dbReference>
<dbReference type="Proteomes" id="UP001500851">
    <property type="component" value="Unassembled WGS sequence"/>
</dbReference>
<keyword evidence="1 9" id="KW-0813">Transport</keyword>
<dbReference type="InterPro" id="IPR004623">
    <property type="entry name" value="KdpA"/>
</dbReference>
<dbReference type="PANTHER" id="PTHR30607">
    <property type="entry name" value="POTASSIUM-TRANSPORTING ATPASE A CHAIN"/>
    <property type="match status" value="1"/>
</dbReference>
<keyword evidence="8 9" id="KW-0472">Membrane</keyword>
<accession>A0ABN2LMR0</accession>
<feature type="transmembrane region" description="Helical" evidence="9">
    <location>
        <begin position="61"/>
        <end position="80"/>
    </location>
</feature>
<proteinExistence type="inferred from homology"/>
<keyword evidence="5 9" id="KW-0630">Potassium</keyword>
<protein>
    <recommendedName>
        <fullName evidence="9">Potassium-transporting ATPase potassium-binding subunit</fullName>
    </recommendedName>
    <alternativeName>
        <fullName evidence="9">ATP phosphohydrolase [potassium-transporting] A chain</fullName>
    </alternativeName>
    <alternativeName>
        <fullName evidence="9">Potassium-binding and translocating subunit A</fullName>
    </alternativeName>
    <alternativeName>
        <fullName evidence="9">Potassium-translocating ATPase A chain</fullName>
    </alternativeName>
</protein>
<keyword evidence="6 9" id="KW-1133">Transmembrane helix</keyword>
<dbReference type="PANTHER" id="PTHR30607:SF2">
    <property type="entry name" value="POTASSIUM-TRANSPORTING ATPASE POTASSIUM-BINDING SUBUNIT"/>
    <property type="match status" value="1"/>
</dbReference>
<comment type="subunit">
    <text evidence="9">The system is composed of three essential subunits: KdpA, KdpB and KdpC.</text>
</comment>
<evidence type="ECO:0000313" key="10">
    <source>
        <dbReference type="EMBL" id="GAA1793961.1"/>
    </source>
</evidence>
<name>A0ABN2LMR0_9MICO</name>
<comment type="caution">
    <text evidence="10">The sequence shown here is derived from an EMBL/GenBank/DDBJ whole genome shotgun (WGS) entry which is preliminary data.</text>
</comment>
<feature type="transmembrane region" description="Helical" evidence="9">
    <location>
        <begin position="281"/>
        <end position="303"/>
    </location>
</feature>
<evidence type="ECO:0000256" key="8">
    <source>
        <dbReference type="ARBA" id="ARBA00023136"/>
    </source>
</evidence>
<keyword evidence="2 9" id="KW-1003">Cell membrane</keyword>
<reference evidence="10 11" key="1">
    <citation type="journal article" date="2019" name="Int. J. Syst. Evol. Microbiol.">
        <title>The Global Catalogue of Microorganisms (GCM) 10K type strain sequencing project: providing services to taxonomists for standard genome sequencing and annotation.</title>
        <authorList>
            <consortium name="The Broad Institute Genomics Platform"/>
            <consortium name="The Broad Institute Genome Sequencing Center for Infectious Disease"/>
            <person name="Wu L."/>
            <person name="Ma J."/>
        </authorList>
    </citation>
    <scope>NUCLEOTIDE SEQUENCE [LARGE SCALE GENOMIC DNA]</scope>
    <source>
        <strain evidence="10 11">JCM 14736</strain>
    </source>
</reference>
<keyword evidence="4 9" id="KW-0812">Transmembrane</keyword>
<feature type="transmembrane region" description="Helical" evidence="9">
    <location>
        <begin position="136"/>
        <end position="154"/>
    </location>
</feature>
<evidence type="ECO:0000256" key="9">
    <source>
        <dbReference type="HAMAP-Rule" id="MF_00275"/>
    </source>
</evidence>
<comment type="similarity">
    <text evidence="9">Belongs to the KdpA family.</text>
</comment>
<dbReference type="HAMAP" id="MF_00275">
    <property type="entry name" value="KdpA"/>
    <property type="match status" value="1"/>
</dbReference>
<evidence type="ECO:0000256" key="4">
    <source>
        <dbReference type="ARBA" id="ARBA00022692"/>
    </source>
</evidence>
<evidence type="ECO:0000256" key="1">
    <source>
        <dbReference type="ARBA" id="ARBA00022448"/>
    </source>
</evidence>
<keyword evidence="3 9" id="KW-0633">Potassium transport</keyword>
<feature type="transmembrane region" description="Helical" evidence="9">
    <location>
        <begin position="6"/>
        <end position="24"/>
    </location>
</feature>
<gene>
    <name evidence="10" type="primary">kdpA_1</name>
    <name evidence="9" type="synonym">kdpA</name>
    <name evidence="10" type="ORF">GCM10009768_23620</name>
</gene>
<evidence type="ECO:0000256" key="6">
    <source>
        <dbReference type="ARBA" id="ARBA00022989"/>
    </source>
</evidence>
<feature type="transmembrane region" description="Helical" evidence="9">
    <location>
        <begin position="252"/>
        <end position="269"/>
    </location>
</feature>